<evidence type="ECO:0000256" key="3">
    <source>
        <dbReference type="ARBA" id="ARBA00022989"/>
    </source>
</evidence>
<organism evidence="7 8">
    <name type="scientific">Palleronia pelagia</name>
    <dbReference type="NCBI Taxonomy" id="387096"/>
    <lineage>
        <taxon>Bacteria</taxon>
        <taxon>Pseudomonadati</taxon>
        <taxon>Pseudomonadota</taxon>
        <taxon>Alphaproteobacteria</taxon>
        <taxon>Rhodobacterales</taxon>
        <taxon>Roseobacteraceae</taxon>
        <taxon>Palleronia</taxon>
    </lineage>
</organism>
<feature type="transmembrane region" description="Helical" evidence="5">
    <location>
        <begin position="131"/>
        <end position="151"/>
    </location>
</feature>
<evidence type="ECO:0000313" key="7">
    <source>
        <dbReference type="EMBL" id="SEN27430.1"/>
    </source>
</evidence>
<dbReference type="Pfam" id="PF13515">
    <property type="entry name" value="FUSC_2"/>
    <property type="match status" value="1"/>
</dbReference>
<sequence length="325" mass="34481">MKDAIRGWFFEGDDPMPWREVAITTLAVAVPPVLAILAFGRMGAVAFIASLAAHLSAKDEGVLTGTVVSLVLVISGLLSLGDPDLALLTAASLGIMTGICGLRGMARPPLRALITWTVFTSPILPATEKPLLFALFILAMVWSLGVTHVFGQSRTTGDEDQESAEYALVFGIAFAVGLTLSVYIGGRYFGDHGFWFPLTFVVLCLPPHGRLFRRTLKRTVGTVLGTAAAVAVALVSEATWLVVTLGAVSLPLAFRMLPYSYTIFTAMLTICVLELLALVSPVSTLAAERLYTMAAAAAMTYALGIVGYGVLMILKPDAAKTLREG</sequence>
<dbReference type="GO" id="GO:0016020">
    <property type="term" value="C:membrane"/>
    <property type="evidence" value="ECO:0007669"/>
    <property type="project" value="UniProtKB-SubCell"/>
</dbReference>
<evidence type="ECO:0000259" key="6">
    <source>
        <dbReference type="Pfam" id="PF13515"/>
    </source>
</evidence>
<feature type="transmembrane region" description="Helical" evidence="5">
    <location>
        <begin position="192"/>
        <end position="211"/>
    </location>
</feature>
<evidence type="ECO:0000256" key="4">
    <source>
        <dbReference type="ARBA" id="ARBA00023136"/>
    </source>
</evidence>
<dbReference type="InterPro" id="IPR049453">
    <property type="entry name" value="Memb_transporter_dom"/>
</dbReference>
<feature type="transmembrane region" description="Helical" evidence="5">
    <location>
        <begin position="259"/>
        <end position="278"/>
    </location>
</feature>
<comment type="subcellular location">
    <subcellularLocation>
        <location evidence="1">Membrane</location>
        <topology evidence="1">Multi-pass membrane protein</topology>
    </subcellularLocation>
</comment>
<feature type="domain" description="Integral membrane bound transporter" evidence="6">
    <location>
        <begin position="182"/>
        <end position="299"/>
    </location>
</feature>
<evidence type="ECO:0000256" key="1">
    <source>
        <dbReference type="ARBA" id="ARBA00004141"/>
    </source>
</evidence>
<keyword evidence="2 5" id="KW-0812">Transmembrane</keyword>
<dbReference type="OrthoDB" id="7835531at2"/>
<feature type="transmembrane region" description="Helical" evidence="5">
    <location>
        <begin position="290"/>
        <end position="314"/>
    </location>
</feature>
<dbReference type="AlphaFoldDB" id="A0A1H8F718"/>
<feature type="transmembrane region" description="Helical" evidence="5">
    <location>
        <begin position="61"/>
        <end position="79"/>
    </location>
</feature>
<keyword evidence="3 5" id="KW-1133">Transmembrane helix</keyword>
<evidence type="ECO:0000313" key="8">
    <source>
        <dbReference type="Proteomes" id="UP000199372"/>
    </source>
</evidence>
<feature type="transmembrane region" description="Helical" evidence="5">
    <location>
        <begin position="85"/>
        <end position="102"/>
    </location>
</feature>
<accession>A0A1H8F718</accession>
<feature type="transmembrane region" description="Helical" evidence="5">
    <location>
        <begin position="163"/>
        <end position="186"/>
    </location>
</feature>
<dbReference type="Proteomes" id="UP000199372">
    <property type="component" value="Unassembled WGS sequence"/>
</dbReference>
<proteinExistence type="predicted"/>
<name>A0A1H8F718_9RHOB</name>
<dbReference type="EMBL" id="FOCM01000003">
    <property type="protein sequence ID" value="SEN27430.1"/>
    <property type="molecule type" value="Genomic_DNA"/>
</dbReference>
<dbReference type="RefSeq" id="WP_091845029.1">
    <property type="nucleotide sequence ID" value="NZ_FOCM01000003.1"/>
</dbReference>
<protein>
    <submittedName>
        <fullName evidence="7">Fusaric acid resistance protein-like</fullName>
    </submittedName>
</protein>
<evidence type="ECO:0000256" key="2">
    <source>
        <dbReference type="ARBA" id="ARBA00022692"/>
    </source>
</evidence>
<keyword evidence="4 5" id="KW-0472">Membrane</keyword>
<reference evidence="8" key="1">
    <citation type="submission" date="2016-10" db="EMBL/GenBank/DDBJ databases">
        <authorList>
            <person name="Varghese N."/>
            <person name="Submissions S."/>
        </authorList>
    </citation>
    <scope>NUCLEOTIDE SEQUENCE [LARGE SCALE GENOMIC DNA]</scope>
    <source>
        <strain evidence="8">DSM 26893</strain>
    </source>
</reference>
<feature type="transmembrane region" description="Helical" evidence="5">
    <location>
        <begin position="223"/>
        <end position="247"/>
    </location>
</feature>
<evidence type="ECO:0000256" key="5">
    <source>
        <dbReference type="SAM" id="Phobius"/>
    </source>
</evidence>
<gene>
    <name evidence="7" type="ORF">SAMN04488011_103233</name>
</gene>
<feature type="transmembrane region" description="Helical" evidence="5">
    <location>
        <begin position="21"/>
        <end position="49"/>
    </location>
</feature>
<keyword evidence="8" id="KW-1185">Reference proteome</keyword>